<keyword evidence="2" id="KW-1185">Reference proteome</keyword>
<proteinExistence type="predicted"/>
<protein>
    <recommendedName>
        <fullName evidence="3">Nitroreductase</fullName>
    </recommendedName>
</protein>
<reference evidence="1 2" key="1">
    <citation type="submission" date="2016-09" db="EMBL/GenBank/DDBJ databases">
        <title>Complete genome sequence of microbes from the polar regions.</title>
        <authorList>
            <person name="Liao L."/>
            <person name="Chen B."/>
        </authorList>
    </citation>
    <scope>NUCLEOTIDE SEQUENCE [LARGE SCALE GENOMIC DNA]</scope>
    <source>
        <strain evidence="1 2">ZS314</strain>
    </source>
</reference>
<dbReference type="EMBL" id="CP017146">
    <property type="protein sequence ID" value="QHO71071.1"/>
    <property type="molecule type" value="Genomic_DNA"/>
</dbReference>
<evidence type="ECO:0000313" key="1">
    <source>
        <dbReference type="EMBL" id="QHO71071.1"/>
    </source>
</evidence>
<evidence type="ECO:0000313" key="2">
    <source>
        <dbReference type="Proteomes" id="UP000464507"/>
    </source>
</evidence>
<sequence length="113" mass="12976">MFETPLEVVHFDPGSHEAIVMAGWGAQTQWLRNVEAGLAKEIWIGTSRYVPVVRRLGLDEAQEVFEHYEHHSGLPRPLVRSVLSRLLSWRYDGTDEGRRRVVDQLPLIGFRPS</sequence>
<dbReference type="AlphaFoldDB" id="A0A7L5APJ6"/>
<accession>A0A7L5APJ6</accession>
<gene>
    <name evidence="1" type="ORF">BHD05_07990</name>
</gene>
<name>A0A7L5APJ6_9MICO</name>
<organism evidence="1 2">
    <name type="scientific">Marisediminicola antarctica</name>
    <dbReference type="NCBI Taxonomy" id="674079"/>
    <lineage>
        <taxon>Bacteria</taxon>
        <taxon>Bacillati</taxon>
        <taxon>Actinomycetota</taxon>
        <taxon>Actinomycetes</taxon>
        <taxon>Micrococcales</taxon>
        <taxon>Microbacteriaceae</taxon>
        <taxon>Marisediminicola</taxon>
    </lineage>
</organism>
<evidence type="ECO:0008006" key="3">
    <source>
        <dbReference type="Google" id="ProtNLM"/>
    </source>
</evidence>
<dbReference type="Proteomes" id="UP000464507">
    <property type="component" value="Chromosome"/>
</dbReference>
<dbReference type="KEGG" id="mant:BHD05_07990"/>